<gene>
    <name evidence="1" type="ORF">QFC21_004932</name>
</gene>
<evidence type="ECO:0000313" key="1">
    <source>
        <dbReference type="EMBL" id="KAJ9097263.1"/>
    </source>
</evidence>
<keyword evidence="2" id="KW-1185">Reference proteome</keyword>
<accession>A0ACC2VDV7</accession>
<name>A0ACC2VDV7_9TREE</name>
<reference evidence="1" key="1">
    <citation type="submission" date="2023-04" db="EMBL/GenBank/DDBJ databases">
        <title>Draft Genome sequencing of Naganishia species isolated from polar environments using Oxford Nanopore Technology.</title>
        <authorList>
            <person name="Leo P."/>
            <person name="Venkateswaran K."/>
        </authorList>
    </citation>
    <scope>NUCLEOTIDE SEQUENCE</scope>
    <source>
        <strain evidence="1">MNA-CCFEE 5423</strain>
    </source>
</reference>
<proteinExistence type="predicted"/>
<evidence type="ECO:0000313" key="2">
    <source>
        <dbReference type="Proteomes" id="UP001227268"/>
    </source>
</evidence>
<comment type="caution">
    <text evidence="1">The sequence shown here is derived from an EMBL/GenBank/DDBJ whole genome shotgun (WGS) entry which is preliminary data.</text>
</comment>
<organism evidence="1 2">
    <name type="scientific">Naganishia friedmannii</name>
    <dbReference type="NCBI Taxonomy" id="89922"/>
    <lineage>
        <taxon>Eukaryota</taxon>
        <taxon>Fungi</taxon>
        <taxon>Dikarya</taxon>
        <taxon>Basidiomycota</taxon>
        <taxon>Agaricomycotina</taxon>
        <taxon>Tremellomycetes</taxon>
        <taxon>Filobasidiales</taxon>
        <taxon>Filobasidiaceae</taxon>
        <taxon>Naganishia</taxon>
    </lineage>
</organism>
<dbReference type="Proteomes" id="UP001227268">
    <property type="component" value="Unassembled WGS sequence"/>
</dbReference>
<dbReference type="EMBL" id="JASBWT010000017">
    <property type="protein sequence ID" value="KAJ9097263.1"/>
    <property type="molecule type" value="Genomic_DNA"/>
</dbReference>
<protein>
    <submittedName>
        <fullName evidence="1">Uncharacterized protein</fullName>
    </submittedName>
</protein>
<sequence length="414" mass="45688">MPIATNSPDAQVAVADLNIYLADPTSQAALAECRKVAESLILTGALIVKDTRADQGANDTFLDLLESYFAQDQKTLEKDLRPELGYQVGVTLEDTERPSCISTPKCINIISSLPASERPLDLTGHSADPKARFFWRMTEEREKTGLSGMGMHEAPNVVPRAFEGVWKDKMEGWGGRMKAAVQGVAEMLSVGLGLPASTIYDASRYGSHLLAPTATDLTKYGHLDRYACLSLGSILQVVMGRKLIMIIPPRDSIFAGFHSDLNFLTIHGKSRYPGLHIWARNTGKKMPVKVPDGCLLVQAGKQLEWFSGGLVKAREADCLFMVWLGWVAGYHEVVCTEGTLKAMERFKAETPERPLWRISSTFFYHLSPDYELHALPPLKAEAEKRFGPQDEYGSMSVANQVKRELGLIALVADE</sequence>